<comment type="similarity">
    <text evidence="4 7">Belongs to the glucosamine/galactosamine-6-phosphate isomerase family. 6-phosphogluconolactonase subfamily.</text>
</comment>
<dbReference type="RefSeq" id="WP_116558539.1">
    <property type="nucleotide sequence ID" value="NZ_QDKM01000004.1"/>
</dbReference>
<dbReference type="OrthoDB" id="9810967at2"/>
<dbReference type="GO" id="GO:0005975">
    <property type="term" value="P:carbohydrate metabolic process"/>
    <property type="evidence" value="ECO:0007669"/>
    <property type="project" value="UniProtKB-UniRule"/>
</dbReference>
<dbReference type="Gene3D" id="3.40.50.1360">
    <property type="match status" value="1"/>
</dbReference>
<evidence type="ECO:0000256" key="5">
    <source>
        <dbReference type="ARBA" id="ARBA00013198"/>
    </source>
</evidence>
<organism evidence="9 10">
    <name type="scientific">Pararhodobacter oceanensis</name>
    <dbReference type="NCBI Taxonomy" id="2172121"/>
    <lineage>
        <taxon>Bacteria</taxon>
        <taxon>Pseudomonadati</taxon>
        <taxon>Pseudomonadota</taxon>
        <taxon>Alphaproteobacteria</taxon>
        <taxon>Rhodobacterales</taxon>
        <taxon>Paracoccaceae</taxon>
        <taxon>Pararhodobacter</taxon>
    </lineage>
</organism>
<dbReference type="InterPro" id="IPR006148">
    <property type="entry name" value="Glc/Gal-6P_isomerase"/>
</dbReference>
<keyword evidence="10" id="KW-1185">Reference proteome</keyword>
<name>A0A2T8HTP5_9RHOB</name>
<protein>
    <recommendedName>
        <fullName evidence="6 7">6-phosphogluconolactonase</fullName>
        <shortName evidence="7">6PGL</shortName>
        <ecNumber evidence="5 7">3.1.1.31</ecNumber>
    </recommendedName>
</protein>
<comment type="catalytic activity">
    <reaction evidence="1 7">
        <text>6-phospho-D-glucono-1,5-lactone + H2O = 6-phospho-D-gluconate + H(+)</text>
        <dbReference type="Rhea" id="RHEA:12556"/>
        <dbReference type="ChEBI" id="CHEBI:15377"/>
        <dbReference type="ChEBI" id="CHEBI:15378"/>
        <dbReference type="ChEBI" id="CHEBI:57955"/>
        <dbReference type="ChEBI" id="CHEBI:58759"/>
        <dbReference type="EC" id="3.1.1.31"/>
    </reaction>
</comment>
<evidence type="ECO:0000313" key="9">
    <source>
        <dbReference type="EMBL" id="PVH28702.1"/>
    </source>
</evidence>
<reference evidence="9 10" key="1">
    <citation type="submission" date="2018-04" db="EMBL/GenBank/DDBJ databases">
        <title>Pararhodobacter oceanense sp. nov., isolated from marine intertidal sediment.</title>
        <authorList>
            <person name="Wang X.-L."/>
            <person name="Du Z.-J."/>
        </authorList>
    </citation>
    <scope>NUCLEOTIDE SEQUENCE [LARGE SCALE GENOMIC DNA]</scope>
    <source>
        <strain evidence="9 10">AM505</strain>
    </source>
</reference>
<dbReference type="PANTHER" id="PTHR11054">
    <property type="entry name" value="6-PHOSPHOGLUCONOLACTONASE"/>
    <property type="match status" value="1"/>
</dbReference>
<evidence type="ECO:0000256" key="4">
    <source>
        <dbReference type="ARBA" id="ARBA00010662"/>
    </source>
</evidence>
<dbReference type="Proteomes" id="UP000245911">
    <property type="component" value="Unassembled WGS sequence"/>
</dbReference>
<evidence type="ECO:0000256" key="6">
    <source>
        <dbReference type="ARBA" id="ARBA00020337"/>
    </source>
</evidence>
<evidence type="ECO:0000259" key="8">
    <source>
        <dbReference type="Pfam" id="PF01182"/>
    </source>
</evidence>
<gene>
    <name evidence="7 9" type="primary">pgl</name>
    <name evidence="9" type="ORF">DDE20_10980</name>
</gene>
<dbReference type="GO" id="GO:0006098">
    <property type="term" value="P:pentose-phosphate shunt"/>
    <property type="evidence" value="ECO:0007669"/>
    <property type="project" value="UniProtKB-UniPathway"/>
</dbReference>
<proteinExistence type="inferred from homology"/>
<feature type="domain" description="Glucosamine/galactosamine-6-phosphate isomerase" evidence="8">
    <location>
        <begin position="9"/>
        <end position="222"/>
    </location>
</feature>
<comment type="caution">
    <text evidence="9">The sequence shown here is derived from an EMBL/GenBank/DDBJ whole genome shotgun (WGS) entry which is preliminary data.</text>
</comment>
<dbReference type="UniPathway" id="UPA00115">
    <property type="reaction ID" value="UER00409"/>
</dbReference>
<evidence type="ECO:0000313" key="10">
    <source>
        <dbReference type="Proteomes" id="UP000245911"/>
    </source>
</evidence>
<comment type="function">
    <text evidence="2 7">Hydrolysis of 6-phosphogluconolactone to 6-phosphogluconate.</text>
</comment>
<evidence type="ECO:0000256" key="3">
    <source>
        <dbReference type="ARBA" id="ARBA00004961"/>
    </source>
</evidence>
<sequence length="224" mass="24323">MTDFIDYPDTDMMMLQVARTLSRDLRNALGRRERVVFAVPGGSTPGPVFDLLAAADLEWARIDILPGDERWVPEDHARSNARLIRERLLRDKAAAARLIPLWRPLPAPSDAMAEVNAALSDILPIDVALVGMGADMHTASLFPGADNLELALSDDAPAALPIWAPGADEPRVTLSARVLSEAYALHVLITGEDKREAYQKARKLSPNEAPIAAILGDATVHWAP</sequence>
<accession>A0A2T8HTP5</accession>
<dbReference type="NCBIfam" id="TIGR01198">
    <property type="entry name" value="pgl"/>
    <property type="match status" value="1"/>
</dbReference>
<dbReference type="InterPro" id="IPR037171">
    <property type="entry name" value="NagB/RpiA_transferase-like"/>
</dbReference>
<dbReference type="InterPro" id="IPR005900">
    <property type="entry name" value="6-phosphogluconolactonase_DevB"/>
</dbReference>
<dbReference type="EMBL" id="QDKM01000004">
    <property type="protein sequence ID" value="PVH28702.1"/>
    <property type="molecule type" value="Genomic_DNA"/>
</dbReference>
<keyword evidence="7" id="KW-0378">Hydrolase</keyword>
<dbReference type="Pfam" id="PF01182">
    <property type="entry name" value="Glucosamine_iso"/>
    <property type="match status" value="1"/>
</dbReference>
<dbReference type="SUPFAM" id="SSF100950">
    <property type="entry name" value="NagB/RpiA/CoA transferase-like"/>
    <property type="match status" value="1"/>
</dbReference>
<dbReference type="InterPro" id="IPR039104">
    <property type="entry name" value="6PGL"/>
</dbReference>
<dbReference type="AlphaFoldDB" id="A0A2T8HTP5"/>
<dbReference type="CDD" id="cd01400">
    <property type="entry name" value="6PGL"/>
    <property type="match status" value="1"/>
</dbReference>
<evidence type="ECO:0000256" key="1">
    <source>
        <dbReference type="ARBA" id="ARBA00000832"/>
    </source>
</evidence>
<dbReference type="PANTHER" id="PTHR11054:SF0">
    <property type="entry name" value="6-PHOSPHOGLUCONOLACTONASE"/>
    <property type="match status" value="1"/>
</dbReference>
<evidence type="ECO:0000256" key="2">
    <source>
        <dbReference type="ARBA" id="ARBA00002681"/>
    </source>
</evidence>
<evidence type="ECO:0000256" key="7">
    <source>
        <dbReference type="RuleBase" id="RU365095"/>
    </source>
</evidence>
<dbReference type="GO" id="GO:0017057">
    <property type="term" value="F:6-phosphogluconolactonase activity"/>
    <property type="evidence" value="ECO:0007669"/>
    <property type="project" value="UniProtKB-UniRule"/>
</dbReference>
<comment type="pathway">
    <text evidence="3 7">Carbohydrate degradation; pentose phosphate pathway; D-ribulose 5-phosphate from D-glucose 6-phosphate (oxidative stage): step 2/3.</text>
</comment>
<dbReference type="EC" id="3.1.1.31" evidence="5 7"/>